<reference evidence="1 2" key="1">
    <citation type="submission" date="2017-05" db="EMBL/GenBank/DDBJ databases">
        <title>Vagococcus spp. assemblies.</title>
        <authorList>
            <person name="Gulvik C.A."/>
        </authorList>
    </citation>
    <scope>NUCLEOTIDE SEQUENCE [LARGE SCALE GENOMIC DNA]</scope>
    <source>
        <strain evidence="1 2">DSM 24756</strain>
    </source>
</reference>
<protein>
    <submittedName>
        <fullName evidence="1">Uncharacterized protein</fullName>
    </submittedName>
</protein>
<dbReference type="Proteomes" id="UP000288669">
    <property type="component" value="Unassembled WGS sequence"/>
</dbReference>
<evidence type="ECO:0000313" key="2">
    <source>
        <dbReference type="Proteomes" id="UP000288669"/>
    </source>
</evidence>
<evidence type="ECO:0000313" key="1">
    <source>
        <dbReference type="EMBL" id="RSU06191.1"/>
    </source>
</evidence>
<proteinExistence type="predicted"/>
<gene>
    <name evidence="1" type="ORF">CBF30_10770</name>
</gene>
<keyword evidence="2" id="KW-1185">Reference proteome</keyword>
<dbReference type="OrthoDB" id="1495813at2"/>
<name>A0A430AF33_9ENTE</name>
<dbReference type="AlphaFoldDB" id="A0A430AF33"/>
<sequence length="187" mass="22390">MENLRIKLKIKDNPYKDESSALLELWGEFTLHYGDVSLLSLEWDVSSFIEWFAEKKEYLKVESFPFPFTNSIAESRDLLFDKMDDFSDLQEQFDYEDYLSDYFENHHFHLRGTKTPEFYMGLSPNDCGEISYYDDSQYNVYSFDMDEFLGEADKEIKQFLSTVTIKRKNKSYFEDTLGKYYSYIKLV</sequence>
<accession>A0A430AF33</accession>
<dbReference type="EMBL" id="NGJZ01000004">
    <property type="protein sequence ID" value="RSU06191.1"/>
    <property type="molecule type" value="Genomic_DNA"/>
</dbReference>
<dbReference type="RefSeq" id="WP_126826598.1">
    <property type="nucleotide sequence ID" value="NZ_JBHLWU010000003.1"/>
</dbReference>
<comment type="caution">
    <text evidence="1">The sequence shown here is derived from an EMBL/GenBank/DDBJ whole genome shotgun (WGS) entry which is preliminary data.</text>
</comment>
<organism evidence="1 2">
    <name type="scientific">Vagococcus entomophilus</name>
    <dbReference type="NCBI Taxonomy" id="1160095"/>
    <lineage>
        <taxon>Bacteria</taxon>
        <taxon>Bacillati</taxon>
        <taxon>Bacillota</taxon>
        <taxon>Bacilli</taxon>
        <taxon>Lactobacillales</taxon>
        <taxon>Enterococcaceae</taxon>
        <taxon>Vagococcus</taxon>
    </lineage>
</organism>